<keyword evidence="1" id="KW-0472">Membrane</keyword>
<gene>
    <name evidence="2" type="ORF">METZ01_LOCUS404832</name>
</gene>
<dbReference type="AlphaFoldDB" id="A0A382W1H2"/>
<accession>A0A382W1H2</accession>
<reference evidence="2" key="1">
    <citation type="submission" date="2018-05" db="EMBL/GenBank/DDBJ databases">
        <authorList>
            <person name="Lanie J.A."/>
            <person name="Ng W.-L."/>
            <person name="Kazmierczak K.M."/>
            <person name="Andrzejewski T.M."/>
            <person name="Davidsen T.M."/>
            <person name="Wayne K.J."/>
            <person name="Tettelin H."/>
            <person name="Glass J.I."/>
            <person name="Rusch D."/>
            <person name="Podicherti R."/>
            <person name="Tsui H.-C.T."/>
            <person name="Winkler M.E."/>
        </authorList>
    </citation>
    <scope>NUCLEOTIDE SEQUENCE</scope>
</reference>
<feature type="transmembrane region" description="Helical" evidence="1">
    <location>
        <begin position="37"/>
        <end position="54"/>
    </location>
</feature>
<feature type="transmembrane region" description="Helical" evidence="1">
    <location>
        <begin position="12"/>
        <end position="31"/>
    </location>
</feature>
<evidence type="ECO:0000313" key="2">
    <source>
        <dbReference type="EMBL" id="SVD51978.1"/>
    </source>
</evidence>
<feature type="transmembrane region" description="Helical" evidence="1">
    <location>
        <begin position="66"/>
        <end position="84"/>
    </location>
</feature>
<proteinExistence type="predicted"/>
<keyword evidence="1" id="KW-0812">Transmembrane</keyword>
<sequence length="120" mass="13308">MKDMIMKPKIWLIIIALMHLFMGVIGGYIMNGGNIDNLSVMIYLGITSIYLLYVAFMTEGQTQARLAVVLCAPIVVWFVIGFIMKLDFLGVPVAEMPSALLPLTLWALPAVTGIMNWNTD</sequence>
<name>A0A382W1H2_9ZZZZ</name>
<dbReference type="EMBL" id="UINC01155873">
    <property type="protein sequence ID" value="SVD51978.1"/>
    <property type="molecule type" value="Genomic_DNA"/>
</dbReference>
<keyword evidence="1" id="KW-1133">Transmembrane helix</keyword>
<evidence type="ECO:0000256" key="1">
    <source>
        <dbReference type="SAM" id="Phobius"/>
    </source>
</evidence>
<organism evidence="2">
    <name type="scientific">marine metagenome</name>
    <dbReference type="NCBI Taxonomy" id="408172"/>
    <lineage>
        <taxon>unclassified sequences</taxon>
        <taxon>metagenomes</taxon>
        <taxon>ecological metagenomes</taxon>
    </lineage>
</organism>
<feature type="transmembrane region" description="Helical" evidence="1">
    <location>
        <begin position="96"/>
        <end position="117"/>
    </location>
</feature>
<protein>
    <submittedName>
        <fullName evidence="2">Uncharacterized protein</fullName>
    </submittedName>
</protein>